<dbReference type="GO" id="GO:0005829">
    <property type="term" value="C:cytosol"/>
    <property type="evidence" value="ECO:0007669"/>
    <property type="project" value="TreeGrafter"/>
</dbReference>
<dbReference type="GO" id="GO:0010181">
    <property type="term" value="F:FMN binding"/>
    <property type="evidence" value="ECO:0007669"/>
    <property type="project" value="InterPro"/>
</dbReference>
<dbReference type="InterPro" id="IPR045247">
    <property type="entry name" value="Oye-like"/>
</dbReference>
<sequence length="361" mass="38809">MDNLLSDYQLGATRLSNRVVMAPMTRSRAVDGVPDHNTALYYAQRASAGLIISEGVPVSRQGTGYLYTPGIYSDRQVDAWREVTDAVHEQGGRIFAQLWHVGRVSHRSIQPNNSAPVSSVAVAGGKAFAYDDQGQARDLAASEPQALDAAGIEDVVYEFRQAAANAIEAGFDGVEIHAANGYLIEQFINPAFNTREDRYGGATLENRSRFLLEVVDAVVDEIGADSTGVRLSPYNELGEMPLYADIAETYLHITEALQARGVVYLHLAAQEALITSGLLGQIRDSWKGALMLAGGLSAGQADQMIADGVLDLAAFGTPFVANPDFVERTRNGWPLASVNRSSFYGGGAEGYVDYPIYQPAG</sequence>
<comment type="similarity">
    <text evidence="2">Belongs to the NADH:flavin oxidoreductase/NADH oxidase family.</text>
</comment>
<comment type="cofactor">
    <cofactor evidence="1">
        <name>FMN</name>
        <dbReference type="ChEBI" id="CHEBI:58210"/>
    </cofactor>
</comment>
<dbReference type="InterPro" id="IPR001155">
    <property type="entry name" value="OxRdtase_FMN_N"/>
</dbReference>
<evidence type="ECO:0000256" key="2">
    <source>
        <dbReference type="ARBA" id="ARBA00005979"/>
    </source>
</evidence>
<keyword evidence="3" id="KW-0560">Oxidoreductase</keyword>
<dbReference type="GO" id="GO:0016628">
    <property type="term" value="F:oxidoreductase activity, acting on the CH-CH group of donors, NAD or NADP as acceptor"/>
    <property type="evidence" value="ECO:0007669"/>
    <property type="project" value="UniProtKB-ARBA"/>
</dbReference>
<dbReference type="PANTHER" id="PTHR22893">
    <property type="entry name" value="NADH OXIDOREDUCTASE-RELATED"/>
    <property type="match status" value="1"/>
</dbReference>
<protein>
    <submittedName>
        <fullName evidence="5">2,4-dienoyl-CoA reductase-like NADH-dependent reductase (Old Yellow Enzyme family)</fullName>
    </submittedName>
</protein>
<comment type="caution">
    <text evidence="5">The sequence shown here is derived from an EMBL/GenBank/DDBJ whole genome shotgun (WGS) entry which is preliminary data.</text>
</comment>
<feature type="domain" description="NADH:flavin oxidoreductase/NADH oxidase N-terminal" evidence="4">
    <location>
        <begin position="9"/>
        <end position="334"/>
    </location>
</feature>
<evidence type="ECO:0000259" key="4">
    <source>
        <dbReference type="Pfam" id="PF00724"/>
    </source>
</evidence>
<dbReference type="SUPFAM" id="SSF51395">
    <property type="entry name" value="FMN-linked oxidoreductases"/>
    <property type="match status" value="1"/>
</dbReference>
<dbReference type="Pfam" id="PF00724">
    <property type="entry name" value="Oxidored_FMN"/>
    <property type="match status" value="1"/>
</dbReference>
<dbReference type="OrthoDB" id="8523426at2"/>
<proteinExistence type="inferred from homology"/>
<keyword evidence="6" id="KW-1185">Reference proteome</keyword>
<evidence type="ECO:0000256" key="3">
    <source>
        <dbReference type="ARBA" id="ARBA00023002"/>
    </source>
</evidence>
<evidence type="ECO:0000313" key="6">
    <source>
        <dbReference type="Proteomes" id="UP000294546"/>
    </source>
</evidence>
<evidence type="ECO:0000256" key="1">
    <source>
        <dbReference type="ARBA" id="ARBA00001917"/>
    </source>
</evidence>
<organism evidence="5 6">
    <name type="scientific">Marinobacterium mangrovicola</name>
    <dbReference type="NCBI Taxonomy" id="1476959"/>
    <lineage>
        <taxon>Bacteria</taxon>
        <taxon>Pseudomonadati</taxon>
        <taxon>Pseudomonadota</taxon>
        <taxon>Gammaproteobacteria</taxon>
        <taxon>Oceanospirillales</taxon>
        <taxon>Oceanospirillaceae</taxon>
        <taxon>Marinobacterium</taxon>
    </lineage>
</organism>
<dbReference type="Gene3D" id="3.20.20.70">
    <property type="entry name" value="Aldolase class I"/>
    <property type="match status" value="1"/>
</dbReference>
<reference evidence="5 6" key="1">
    <citation type="submission" date="2019-03" db="EMBL/GenBank/DDBJ databases">
        <title>Genomic Encyclopedia of Archaeal and Bacterial Type Strains, Phase II (KMG-II): from individual species to whole genera.</title>
        <authorList>
            <person name="Goeker M."/>
        </authorList>
    </citation>
    <scope>NUCLEOTIDE SEQUENCE [LARGE SCALE GENOMIC DNA]</scope>
    <source>
        <strain evidence="5 6">DSM 27697</strain>
    </source>
</reference>
<gene>
    <name evidence="5" type="ORF">CLV83_3636</name>
</gene>
<dbReference type="PANTHER" id="PTHR22893:SF91">
    <property type="entry name" value="NADPH DEHYDROGENASE 2-RELATED"/>
    <property type="match status" value="1"/>
</dbReference>
<dbReference type="FunFam" id="3.20.20.70:FF:000059">
    <property type="entry name" value="N-ethylmaleimide reductase, FMN-linked"/>
    <property type="match status" value="1"/>
</dbReference>
<dbReference type="InterPro" id="IPR013785">
    <property type="entry name" value="Aldolase_TIM"/>
</dbReference>
<dbReference type="EMBL" id="SMFU01000011">
    <property type="protein sequence ID" value="TCK04220.1"/>
    <property type="molecule type" value="Genomic_DNA"/>
</dbReference>
<dbReference type="Proteomes" id="UP000294546">
    <property type="component" value="Unassembled WGS sequence"/>
</dbReference>
<name>A0A4R1GBY0_9GAMM</name>
<dbReference type="RefSeq" id="WP_132295762.1">
    <property type="nucleotide sequence ID" value="NZ_SMFU01000011.1"/>
</dbReference>
<dbReference type="CDD" id="cd02933">
    <property type="entry name" value="OYE_like_FMN"/>
    <property type="match status" value="1"/>
</dbReference>
<evidence type="ECO:0000313" key="5">
    <source>
        <dbReference type="EMBL" id="TCK04220.1"/>
    </source>
</evidence>
<accession>A0A4R1GBY0</accession>
<dbReference type="AlphaFoldDB" id="A0A4R1GBY0"/>